<dbReference type="Gene3D" id="3.10.350.10">
    <property type="entry name" value="LysM domain"/>
    <property type="match status" value="2"/>
</dbReference>
<dbReference type="InterPro" id="IPR018392">
    <property type="entry name" value="LysM"/>
</dbReference>
<keyword evidence="2" id="KW-0732">Signal</keyword>
<comment type="similarity">
    <text evidence="1">Belongs to the E.coli NlpD/Haemophilus LppB family.</text>
</comment>
<organism evidence="4 5">
    <name type="scientific">Hyphococcus aureus</name>
    <dbReference type="NCBI Taxonomy" id="2666033"/>
    <lineage>
        <taxon>Bacteria</taxon>
        <taxon>Pseudomonadati</taxon>
        <taxon>Pseudomonadota</taxon>
        <taxon>Alphaproteobacteria</taxon>
        <taxon>Parvularculales</taxon>
        <taxon>Parvularculaceae</taxon>
        <taxon>Hyphococcus</taxon>
    </lineage>
</organism>
<dbReference type="PROSITE" id="PS51257">
    <property type="entry name" value="PROKAR_LIPOPROTEIN"/>
    <property type="match status" value="1"/>
</dbReference>
<dbReference type="PANTHER" id="PTHR21666">
    <property type="entry name" value="PEPTIDASE-RELATED"/>
    <property type="match status" value="1"/>
</dbReference>
<evidence type="ECO:0000256" key="2">
    <source>
        <dbReference type="SAM" id="SignalP"/>
    </source>
</evidence>
<dbReference type="PANTHER" id="PTHR21666:SF263">
    <property type="entry name" value="MUREIN HYDROLASE ACTIVATOR NLPD"/>
    <property type="match status" value="1"/>
</dbReference>
<dbReference type="InterPro" id="IPR036779">
    <property type="entry name" value="LysM_dom_sf"/>
</dbReference>
<dbReference type="RefSeq" id="WP_379880913.1">
    <property type="nucleotide sequence ID" value="NZ_JBHPON010000003.1"/>
</dbReference>
<feature type="signal peptide" evidence="2">
    <location>
        <begin position="1"/>
        <end position="17"/>
    </location>
</feature>
<keyword evidence="5" id="KW-1185">Reference proteome</keyword>
<dbReference type="SMART" id="SM00257">
    <property type="entry name" value="LysM"/>
    <property type="match status" value="2"/>
</dbReference>
<proteinExistence type="inferred from homology"/>
<dbReference type="Proteomes" id="UP001596116">
    <property type="component" value="Unassembled WGS sequence"/>
</dbReference>
<dbReference type="Pfam" id="PF01476">
    <property type="entry name" value="LysM"/>
    <property type="match status" value="2"/>
</dbReference>
<feature type="chain" id="PRO_5046596462" evidence="2">
    <location>
        <begin position="18"/>
        <end position="409"/>
    </location>
</feature>
<reference evidence="4 5" key="1">
    <citation type="submission" date="2024-09" db="EMBL/GenBank/DDBJ databases">
        <authorList>
            <person name="Zhang Z.-H."/>
        </authorList>
    </citation>
    <scope>NUCLEOTIDE SEQUENCE [LARGE SCALE GENOMIC DNA]</scope>
    <source>
        <strain evidence="4 5">HHTR114</strain>
    </source>
</reference>
<comment type="caution">
    <text evidence="4">The sequence shown here is derived from an EMBL/GenBank/DDBJ whole genome shotgun (WGS) entry which is preliminary data.</text>
</comment>
<gene>
    <name evidence="4" type="ORF">ACFMB1_19235</name>
</gene>
<dbReference type="SUPFAM" id="SSF54106">
    <property type="entry name" value="LysM domain"/>
    <property type="match status" value="1"/>
</dbReference>
<feature type="domain" description="LysM" evidence="3">
    <location>
        <begin position="114"/>
        <end position="158"/>
    </location>
</feature>
<dbReference type="EMBL" id="JBHPON010000003">
    <property type="protein sequence ID" value="MFC6037695.1"/>
    <property type="molecule type" value="Genomic_DNA"/>
</dbReference>
<dbReference type="SUPFAM" id="SSF51261">
    <property type="entry name" value="Duplicated hybrid motif"/>
    <property type="match status" value="1"/>
</dbReference>
<accession>A0ABW1L1V3</accession>
<evidence type="ECO:0000313" key="4">
    <source>
        <dbReference type="EMBL" id="MFC6037695.1"/>
    </source>
</evidence>
<dbReference type="InterPro" id="IPR011055">
    <property type="entry name" value="Dup_hybrid_motif"/>
</dbReference>
<dbReference type="PROSITE" id="PS51782">
    <property type="entry name" value="LYSM"/>
    <property type="match status" value="2"/>
</dbReference>
<sequence>MNTVRAALLTGTFLAVAACGSHNHAPVVYGSDPARQTRVYHSPDEIKRERQVAHAAQAPVYRQPEFKAHPAGAIEPVQLSPVSAVYLDDTARAQQASLRTAAATPPAHLHKAKGYIEVQRGDTVYAVARRFNVSPSAIIDENNLKKPYTLKVGQALKLPSGAAAMVADAPSRTTTLAQTAAASTSTRRVVAKDQLYSVRAGDTLYAISRKTGVPVSTIASANNMRAPYALEPGQQVLVPQAPVGSARVAAAAAPSPASNEKAPANVAEITRNVSYTPPPATASKSMFAWPVHGRVISAYGAGNLGRRNDGVNIAAPAGTAVRAAADGQVVYRGSELEGFGNLLLVKHADGFVTAYAHNDSMLVKKGDQVRQGQVIAKVGKTGAVTTPQLHFEVRQESEAVDPVALLGEP</sequence>
<dbReference type="CDD" id="cd12797">
    <property type="entry name" value="M23_peptidase"/>
    <property type="match status" value="1"/>
</dbReference>
<protein>
    <submittedName>
        <fullName evidence="4">Peptidoglycan DD-metalloendopeptidase family protein</fullName>
    </submittedName>
</protein>
<dbReference type="Pfam" id="PF01551">
    <property type="entry name" value="Peptidase_M23"/>
    <property type="match status" value="1"/>
</dbReference>
<evidence type="ECO:0000256" key="1">
    <source>
        <dbReference type="ARBA" id="ARBA00038420"/>
    </source>
</evidence>
<dbReference type="InterPro" id="IPR050570">
    <property type="entry name" value="Cell_wall_metabolism_enzyme"/>
</dbReference>
<feature type="domain" description="LysM" evidence="3">
    <location>
        <begin position="194"/>
        <end position="238"/>
    </location>
</feature>
<name>A0ABW1L1V3_9PROT</name>
<dbReference type="Gene3D" id="2.70.70.10">
    <property type="entry name" value="Glucose Permease (Domain IIA)"/>
    <property type="match status" value="1"/>
</dbReference>
<dbReference type="InterPro" id="IPR016047">
    <property type="entry name" value="M23ase_b-sheet_dom"/>
</dbReference>
<evidence type="ECO:0000259" key="3">
    <source>
        <dbReference type="PROSITE" id="PS51782"/>
    </source>
</evidence>
<evidence type="ECO:0000313" key="5">
    <source>
        <dbReference type="Proteomes" id="UP001596116"/>
    </source>
</evidence>
<dbReference type="CDD" id="cd00118">
    <property type="entry name" value="LysM"/>
    <property type="match status" value="2"/>
</dbReference>